<dbReference type="NCBIfam" id="TIGR03827">
    <property type="entry name" value="GNAT_ablB"/>
    <property type="match status" value="1"/>
</dbReference>
<dbReference type="InterPro" id="IPR000182">
    <property type="entry name" value="GNAT_dom"/>
</dbReference>
<dbReference type="Gene3D" id="3.40.630.30">
    <property type="match status" value="1"/>
</dbReference>
<evidence type="ECO:0000313" key="3">
    <source>
        <dbReference type="Proteomes" id="UP000682134"/>
    </source>
</evidence>
<reference evidence="2" key="1">
    <citation type="submission" date="2021-04" db="EMBL/GenBank/DDBJ databases">
        <title>Genome seq and assembly of Bacillus sp.</title>
        <authorList>
            <person name="Chhetri G."/>
        </authorList>
    </citation>
    <scope>NUCLEOTIDE SEQUENCE</scope>
    <source>
        <strain evidence="2">RG28</strain>
    </source>
</reference>
<proteinExistence type="predicted"/>
<dbReference type="Proteomes" id="UP000682134">
    <property type="component" value="Unassembled WGS sequence"/>
</dbReference>
<dbReference type="RefSeq" id="WP_209406794.1">
    <property type="nucleotide sequence ID" value="NZ_JAGIYQ010000011.1"/>
</dbReference>
<dbReference type="InterPro" id="IPR016181">
    <property type="entry name" value="Acyl_CoA_acyltransferase"/>
</dbReference>
<dbReference type="SUPFAM" id="SSF55729">
    <property type="entry name" value="Acyl-CoA N-acyltransferases (Nat)"/>
    <property type="match status" value="1"/>
</dbReference>
<dbReference type="AlphaFoldDB" id="A0A940NRI1"/>
<dbReference type="Pfam" id="PF00583">
    <property type="entry name" value="Acetyltransf_1"/>
    <property type="match status" value="1"/>
</dbReference>
<evidence type="ECO:0000313" key="2">
    <source>
        <dbReference type="EMBL" id="MBP0726450.1"/>
    </source>
</evidence>
<name>A0A940NRI1_9BACI</name>
<dbReference type="EMBL" id="JAGIYQ010000011">
    <property type="protein sequence ID" value="MBP0726450.1"/>
    <property type="molecule type" value="Genomic_DNA"/>
</dbReference>
<dbReference type="PROSITE" id="PS51186">
    <property type="entry name" value="GNAT"/>
    <property type="match status" value="1"/>
</dbReference>
<keyword evidence="3" id="KW-1185">Reference proteome</keyword>
<dbReference type="InterPro" id="IPR022525">
    <property type="entry name" value="GNAT_AblB"/>
</dbReference>
<dbReference type="GO" id="GO:0008080">
    <property type="term" value="F:N-acetyltransferase activity"/>
    <property type="evidence" value="ECO:0007669"/>
    <property type="project" value="InterPro"/>
</dbReference>
<comment type="caution">
    <text evidence="2">The sequence shown here is derived from an EMBL/GenBank/DDBJ whole genome shotgun (WGS) entry which is preliminary data.</text>
</comment>
<protein>
    <submittedName>
        <fullName evidence="2">Beta-lysine N-acetyltransferase</fullName>
    </submittedName>
</protein>
<accession>A0A940NRI1</accession>
<organism evidence="2 3">
    <name type="scientific">Gottfriedia endophytica</name>
    <dbReference type="NCBI Taxonomy" id="2820819"/>
    <lineage>
        <taxon>Bacteria</taxon>
        <taxon>Bacillati</taxon>
        <taxon>Bacillota</taxon>
        <taxon>Bacilli</taxon>
        <taxon>Bacillales</taxon>
        <taxon>Bacillaceae</taxon>
        <taxon>Gottfriedia</taxon>
    </lineage>
</organism>
<evidence type="ECO:0000259" key="1">
    <source>
        <dbReference type="PROSITE" id="PS51186"/>
    </source>
</evidence>
<sequence>MSNEFYESKIIQTEEFYADACFDYFNKRIRVDDYRGNIRSLLHDIENISETKDFTKLIIKVKHSDKETMFKYGYVLESSIPGYFQGSPMYFYSKFRDYERRNSQFWIEEDTIIKNIIEKPVASDNRVLDSNYQMRIATKEDAIELANLYKVVFEIYPTPLDDSEYVKQSIDEDVIYYVIEHEGKVVSAAAAELNVKQCNAELTNCATLPSYRKHGWMKLLLRELEKELVKRSIYCSYTIARSLSYGMNAAFYQLGYEYTGRMANNCYIFDKIEDMNVWVKDLAK</sequence>
<gene>
    <name evidence="2" type="primary">ablB</name>
    <name evidence="2" type="ORF">J5Y03_14915</name>
</gene>
<feature type="domain" description="N-acetyltransferase" evidence="1">
    <location>
        <begin position="132"/>
        <end position="283"/>
    </location>
</feature>